<feature type="domain" description="BTB" evidence="14">
    <location>
        <begin position="132"/>
        <end position="237"/>
    </location>
</feature>
<keyword evidence="5" id="KW-0631">Potassium channel</keyword>
<dbReference type="InterPro" id="IPR027359">
    <property type="entry name" value="Volt_channel_dom_sf"/>
</dbReference>
<dbReference type="Gene3D" id="1.20.120.350">
    <property type="entry name" value="Voltage-gated potassium channels. Chain C"/>
    <property type="match status" value="1"/>
</dbReference>
<dbReference type="GO" id="GO:0043679">
    <property type="term" value="C:axon terminus"/>
    <property type="evidence" value="ECO:0007669"/>
    <property type="project" value="TreeGrafter"/>
</dbReference>
<evidence type="ECO:0000256" key="10">
    <source>
        <dbReference type="ARBA" id="ARBA00023136"/>
    </source>
</evidence>
<feature type="transmembrane region" description="Helical" evidence="13">
    <location>
        <begin position="454"/>
        <end position="474"/>
    </location>
</feature>
<dbReference type="GO" id="GO:0042734">
    <property type="term" value="C:presynaptic membrane"/>
    <property type="evidence" value="ECO:0007669"/>
    <property type="project" value="TreeGrafter"/>
</dbReference>
<gene>
    <name evidence="15" type="ORF">QTO34_000701</name>
</gene>
<dbReference type="PRINTS" id="PR01498">
    <property type="entry name" value="SHAWCHANNEL"/>
</dbReference>
<evidence type="ECO:0000256" key="11">
    <source>
        <dbReference type="ARBA" id="ARBA00023303"/>
    </source>
</evidence>
<evidence type="ECO:0000256" key="4">
    <source>
        <dbReference type="ARBA" id="ARBA00022692"/>
    </source>
</evidence>
<evidence type="ECO:0000259" key="14">
    <source>
        <dbReference type="SMART" id="SM00225"/>
    </source>
</evidence>
<dbReference type="InterPro" id="IPR005821">
    <property type="entry name" value="Ion_trans_dom"/>
</dbReference>
<protein>
    <recommendedName>
        <fullName evidence="14">BTB domain-containing protein</fullName>
    </recommendedName>
</protein>
<dbReference type="GO" id="GO:0005251">
    <property type="term" value="F:delayed rectifier potassium channel activity"/>
    <property type="evidence" value="ECO:0007669"/>
    <property type="project" value="TreeGrafter"/>
</dbReference>
<feature type="transmembrane region" description="Helical" evidence="13">
    <location>
        <begin position="521"/>
        <end position="543"/>
    </location>
</feature>
<sequence length="564" mass="62050">MQEQSRTPEAAAMLATPPAPPSPAPLPSQPLVPSLPVFVDHAKQPSKELIKPKAILGRPVERPTDAAAAAAAAGTAGAFGAVGAIGAVDAVAAASECPGPSAREVGVKNHRCQRIRASREAGSQFAMEGLDDRLILNVGGMRHETYISTVRAFPGTRLYKLTEPPPPGTPAAQGPPVREFFFDRNPELFGYVLGYYRTRQLHCPANVCRDVLEEELAYWGLAEAPLAPCCWLKLSGKETQTQDFLSWEVCENAHMDERLLLNPIEGQRLRNAWKPWLWVLLDQPQSSLGAKCLSLISTLFAVCALVIFFQETEVQLDYFSANFTPMEHGVVVGGNHQERQNNGLVYRRAPHLLYLELLCALWFGTEFFARAISCPDKVRFLCSPLNLADIFCLFPVLVELVVGDKAEQQPHLSLTLGAIRSLYVLKLVRLLGFLEKSLAMRVLVHTLHSSWKEVCAFLLIWVAEILFFGLLFLYGELLGMSTPGQGEPHFGDIFTCLWWTVITLTTVGYGDVYPLSSLGQLTAAVTATMGMCTGVLLVPVLLVRFQRYYAVALAHQKLRPNGIL</sequence>
<keyword evidence="4 13" id="KW-0812">Transmembrane</keyword>
<dbReference type="PANTHER" id="PTHR11537">
    <property type="entry name" value="VOLTAGE-GATED POTASSIUM CHANNEL"/>
    <property type="match status" value="1"/>
</dbReference>
<comment type="subcellular location">
    <subcellularLocation>
        <location evidence="1">Membrane</location>
        <topology evidence="1">Multi-pass membrane protein</topology>
    </subcellularLocation>
</comment>
<dbReference type="SMART" id="SM00225">
    <property type="entry name" value="BTB"/>
    <property type="match status" value="1"/>
</dbReference>
<evidence type="ECO:0000256" key="1">
    <source>
        <dbReference type="ARBA" id="ARBA00004141"/>
    </source>
</evidence>
<dbReference type="PRINTS" id="PR00169">
    <property type="entry name" value="KCHANNEL"/>
</dbReference>
<comment type="caution">
    <text evidence="15">The sequence shown here is derived from an EMBL/GenBank/DDBJ whole genome shotgun (WGS) entry which is preliminary data.</text>
</comment>
<dbReference type="InterPro" id="IPR000210">
    <property type="entry name" value="BTB/POZ_dom"/>
</dbReference>
<evidence type="ECO:0000256" key="7">
    <source>
        <dbReference type="ARBA" id="ARBA00022958"/>
    </source>
</evidence>
<keyword evidence="9" id="KW-0406">Ion transport</keyword>
<feature type="transmembrane region" description="Helical" evidence="13">
    <location>
        <begin position="381"/>
        <end position="402"/>
    </location>
</feature>
<dbReference type="SUPFAM" id="SSF54695">
    <property type="entry name" value="POZ domain"/>
    <property type="match status" value="1"/>
</dbReference>
<name>A0AA40ICI1_CNENI</name>
<evidence type="ECO:0000256" key="6">
    <source>
        <dbReference type="ARBA" id="ARBA00022882"/>
    </source>
</evidence>
<keyword evidence="7" id="KW-0630">Potassium</keyword>
<feature type="transmembrane region" description="Helical" evidence="13">
    <location>
        <begin position="414"/>
        <end position="434"/>
    </location>
</feature>
<dbReference type="InterPro" id="IPR028325">
    <property type="entry name" value="VG_K_chnl"/>
</dbReference>
<dbReference type="InterPro" id="IPR011333">
    <property type="entry name" value="SKP1/BTB/POZ_sf"/>
</dbReference>
<dbReference type="InterPro" id="IPR003131">
    <property type="entry name" value="T1-type_BTB"/>
</dbReference>
<accession>A0AA40ICI1</accession>
<keyword evidence="2" id="KW-0813">Transport</keyword>
<dbReference type="GO" id="GO:0008076">
    <property type="term" value="C:voltage-gated potassium channel complex"/>
    <property type="evidence" value="ECO:0007669"/>
    <property type="project" value="InterPro"/>
</dbReference>
<dbReference type="PANTHER" id="PTHR11537:SF235">
    <property type="entry name" value="POTASSIUM VOLTAGE-GATED CHANNEL SUBFAMILY C MEMBER 1-LIKE"/>
    <property type="match status" value="1"/>
</dbReference>
<organism evidence="15 16">
    <name type="scientific">Cnephaeus nilssonii</name>
    <name type="common">Northern bat</name>
    <name type="synonym">Eptesicus nilssonii</name>
    <dbReference type="NCBI Taxonomy" id="3371016"/>
    <lineage>
        <taxon>Eukaryota</taxon>
        <taxon>Metazoa</taxon>
        <taxon>Chordata</taxon>
        <taxon>Craniata</taxon>
        <taxon>Vertebrata</taxon>
        <taxon>Euteleostomi</taxon>
        <taxon>Mammalia</taxon>
        <taxon>Eutheria</taxon>
        <taxon>Laurasiatheria</taxon>
        <taxon>Chiroptera</taxon>
        <taxon>Yangochiroptera</taxon>
        <taxon>Vespertilionidae</taxon>
        <taxon>Cnephaeus</taxon>
    </lineage>
</organism>
<evidence type="ECO:0000313" key="15">
    <source>
        <dbReference type="EMBL" id="KAK1346841.1"/>
    </source>
</evidence>
<evidence type="ECO:0000256" key="13">
    <source>
        <dbReference type="SAM" id="Phobius"/>
    </source>
</evidence>
<dbReference type="GO" id="GO:0032809">
    <property type="term" value="C:neuronal cell body membrane"/>
    <property type="evidence" value="ECO:0007669"/>
    <property type="project" value="TreeGrafter"/>
</dbReference>
<dbReference type="GO" id="GO:0045211">
    <property type="term" value="C:postsynaptic membrane"/>
    <property type="evidence" value="ECO:0007669"/>
    <property type="project" value="TreeGrafter"/>
</dbReference>
<keyword evidence="16" id="KW-1185">Reference proteome</keyword>
<dbReference type="Gene3D" id="1.10.287.70">
    <property type="match status" value="1"/>
</dbReference>
<dbReference type="Gene3D" id="3.30.710.10">
    <property type="entry name" value="Potassium Channel Kv1.1, Chain A"/>
    <property type="match status" value="1"/>
</dbReference>
<dbReference type="GO" id="GO:0001508">
    <property type="term" value="P:action potential"/>
    <property type="evidence" value="ECO:0007669"/>
    <property type="project" value="TreeGrafter"/>
</dbReference>
<evidence type="ECO:0000256" key="12">
    <source>
        <dbReference type="SAM" id="MobiDB-lite"/>
    </source>
</evidence>
<dbReference type="Pfam" id="PF00520">
    <property type="entry name" value="Ion_trans"/>
    <property type="match status" value="1"/>
</dbReference>
<feature type="compositionally biased region" description="Pro residues" evidence="12">
    <location>
        <begin position="17"/>
        <end position="30"/>
    </location>
</feature>
<feature type="transmembrane region" description="Helical" evidence="13">
    <location>
        <begin position="288"/>
        <end position="309"/>
    </location>
</feature>
<dbReference type="GO" id="GO:0032590">
    <property type="term" value="C:dendrite membrane"/>
    <property type="evidence" value="ECO:0007669"/>
    <property type="project" value="TreeGrafter"/>
</dbReference>
<evidence type="ECO:0000256" key="8">
    <source>
        <dbReference type="ARBA" id="ARBA00022989"/>
    </source>
</evidence>
<dbReference type="SUPFAM" id="SSF81324">
    <property type="entry name" value="Voltage-gated potassium channels"/>
    <property type="match status" value="1"/>
</dbReference>
<proteinExistence type="predicted"/>
<dbReference type="EMBL" id="JAULJE010000001">
    <property type="protein sequence ID" value="KAK1346841.1"/>
    <property type="molecule type" value="Genomic_DNA"/>
</dbReference>
<evidence type="ECO:0000256" key="9">
    <source>
        <dbReference type="ARBA" id="ARBA00023065"/>
    </source>
</evidence>
<dbReference type="AlphaFoldDB" id="A0AA40ICI1"/>
<reference evidence="15" key="1">
    <citation type="submission" date="2023-06" db="EMBL/GenBank/DDBJ databases">
        <title>Reference genome for the Northern bat (Eptesicus nilssonii), a most northern bat species.</title>
        <authorList>
            <person name="Laine V.N."/>
            <person name="Pulliainen A.T."/>
            <person name="Lilley T.M."/>
        </authorList>
    </citation>
    <scope>NUCLEOTIDE SEQUENCE</scope>
    <source>
        <strain evidence="15">BLF_Eptnil</strain>
        <tissue evidence="15">Kidney</tissue>
    </source>
</reference>
<evidence type="ECO:0000256" key="5">
    <source>
        <dbReference type="ARBA" id="ARBA00022826"/>
    </source>
</evidence>
<evidence type="ECO:0000313" key="16">
    <source>
        <dbReference type="Proteomes" id="UP001177744"/>
    </source>
</evidence>
<evidence type="ECO:0000256" key="3">
    <source>
        <dbReference type="ARBA" id="ARBA00022538"/>
    </source>
</evidence>
<keyword evidence="8 13" id="KW-1133">Transmembrane helix</keyword>
<keyword evidence="3" id="KW-0633">Potassium transport</keyword>
<evidence type="ECO:0000256" key="2">
    <source>
        <dbReference type="ARBA" id="ARBA00022448"/>
    </source>
</evidence>
<keyword evidence="6" id="KW-0851">Voltage-gated channel</keyword>
<dbReference type="GO" id="GO:0051260">
    <property type="term" value="P:protein homooligomerization"/>
    <property type="evidence" value="ECO:0007669"/>
    <property type="project" value="InterPro"/>
</dbReference>
<dbReference type="Pfam" id="PF02214">
    <property type="entry name" value="BTB_2"/>
    <property type="match status" value="1"/>
</dbReference>
<keyword evidence="10 13" id="KW-0472">Membrane</keyword>
<dbReference type="InterPro" id="IPR003974">
    <property type="entry name" value="K_chnl_volt-dep_Kv3"/>
</dbReference>
<feature type="region of interest" description="Disordered" evidence="12">
    <location>
        <begin position="1"/>
        <end position="31"/>
    </location>
</feature>
<keyword evidence="11" id="KW-0407">Ion channel</keyword>
<dbReference type="Proteomes" id="UP001177744">
    <property type="component" value="Unassembled WGS sequence"/>
</dbReference>